<feature type="compositionally biased region" description="Basic and acidic residues" evidence="9">
    <location>
        <begin position="7"/>
        <end position="16"/>
    </location>
</feature>
<dbReference type="NCBIfam" id="TIGR00029">
    <property type="entry name" value="S20"/>
    <property type="match status" value="1"/>
</dbReference>
<dbReference type="RefSeq" id="WP_220202987.1">
    <property type="nucleotide sequence ID" value="NZ_BNJK01000001.1"/>
</dbReference>
<name>A0A8J3IJW0_9CHLR</name>
<dbReference type="InterPro" id="IPR036510">
    <property type="entry name" value="Ribosomal_bS20_sf"/>
</dbReference>
<dbReference type="Pfam" id="PF01649">
    <property type="entry name" value="Ribosomal_S20p"/>
    <property type="match status" value="1"/>
</dbReference>
<evidence type="ECO:0000256" key="8">
    <source>
        <dbReference type="HAMAP-Rule" id="MF_00500"/>
    </source>
</evidence>
<dbReference type="GO" id="GO:0005829">
    <property type="term" value="C:cytosol"/>
    <property type="evidence" value="ECO:0007669"/>
    <property type="project" value="TreeGrafter"/>
</dbReference>
<keyword evidence="3 8" id="KW-0699">rRNA-binding</keyword>
<dbReference type="PANTHER" id="PTHR33398:SF1">
    <property type="entry name" value="SMALL RIBOSOMAL SUBUNIT PROTEIN BS20C"/>
    <property type="match status" value="1"/>
</dbReference>
<evidence type="ECO:0000256" key="6">
    <source>
        <dbReference type="ARBA" id="ARBA00023274"/>
    </source>
</evidence>
<dbReference type="PANTHER" id="PTHR33398">
    <property type="entry name" value="30S RIBOSOMAL PROTEIN S20"/>
    <property type="match status" value="1"/>
</dbReference>
<dbReference type="InterPro" id="IPR002583">
    <property type="entry name" value="Ribosomal_bS20"/>
</dbReference>
<proteinExistence type="inferred from homology"/>
<keyword evidence="4 8" id="KW-0694">RNA-binding</keyword>
<accession>A0A8J3IJW0</accession>
<evidence type="ECO:0000313" key="11">
    <source>
        <dbReference type="Proteomes" id="UP000597444"/>
    </source>
</evidence>
<dbReference type="FunFam" id="1.20.58.110:FF:000001">
    <property type="entry name" value="30S ribosomal protein S20"/>
    <property type="match status" value="1"/>
</dbReference>
<evidence type="ECO:0000256" key="2">
    <source>
        <dbReference type="ARBA" id="ARBA00007634"/>
    </source>
</evidence>
<comment type="function">
    <text evidence="1 8">Binds directly to 16S ribosomal RNA.</text>
</comment>
<dbReference type="GO" id="GO:0015935">
    <property type="term" value="C:small ribosomal subunit"/>
    <property type="evidence" value="ECO:0007669"/>
    <property type="project" value="TreeGrafter"/>
</dbReference>
<sequence length="88" mass="9818">MPNNASAEKRMRQEQKRRAHNRSVKSLVRTQVTKARQAIGNTAASAEDAQAAVRVAVSELDRAAKKGVLHKKNAARRKSRLMKQLNTK</sequence>
<dbReference type="Gene3D" id="1.20.58.110">
    <property type="entry name" value="Ribosomal protein S20"/>
    <property type="match status" value="1"/>
</dbReference>
<dbReference type="EMBL" id="BNJK01000001">
    <property type="protein sequence ID" value="GHO92130.1"/>
    <property type="molecule type" value="Genomic_DNA"/>
</dbReference>
<keyword evidence="11" id="KW-1185">Reference proteome</keyword>
<protein>
    <recommendedName>
        <fullName evidence="7 8">Small ribosomal subunit protein bS20</fullName>
    </recommendedName>
</protein>
<organism evidence="10 11">
    <name type="scientific">Reticulibacter mediterranei</name>
    <dbReference type="NCBI Taxonomy" id="2778369"/>
    <lineage>
        <taxon>Bacteria</taxon>
        <taxon>Bacillati</taxon>
        <taxon>Chloroflexota</taxon>
        <taxon>Ktedonobacteria</taxon>
        <taxon>Ktedonobacterales</taxon>
        <taxon>Reticulibacteraceae</taxon>
        <taxon>Reticulibacter</taxon>
    </lineage>
</organism>
<dbReference type="GO" id="GO:0070181">
    <property type="term" value="F:small ribosomal subunit rRNA binding"/>
    <property type="evidence" value="ECO:0007669"/>
    <property type="project" value="TreeGrafter"/>
</dbReference>
<comment type="caution">
    <text evidence="10">The sequence shown here is derived from an EMBL/GenBank/DDBJ whole genome shotgun (WGS) entry which is preliminary data.</text>
</comment>
<dbReference type="Proteomes" id="UP000597444">
    <property type="component" value="Unassembled WGS sequence"/>
</dbReference>
<dbReference type="GO" id="GO:0003735">
    <property type="term" value="F:structural constituent of ribosome"/>
    <property type="evidence" value="ECO:0007669"/>
    <property type="project" value="InterPro"/>
</dbReference>
<evidence type="ECO:0000256" key="5">
    <source>
        <dbReference type="ARBA" id="ARBA00022980"/>
    </source>
</evidence>
<feature type="compositionally biased region" description="Basic residues" evidence="9">
    <location>
        <begin position="69"/>
        <end position="81"/>
    </location>
</feature>
<evidence type="ECO:0000256" key="7">
    <source>
        <dbReference type="ARBA" id="ARBA00035136"/>
    </source>
</evidence>
<evidence type="ECO:0000256" key="1">
    <source>
        <dbReference type="ARBA" id="ARBA00003134"/>
    </source>
</evidence>
<dbReference type="SUPFAM" id="SSF46992">
    <property type="entry name" value="Ribosomal protein S20"/>
    <property type="match status" value="1"/>
</dbReference>
<keyword evidence="5 8" id="KW-0689">Ribosomal protein</keyword>
<dbReference type="AlphaFoldDB" id="A0A8J3IJW0"/>
<evidence type="ECO:0000313" key="10">
    <source>
        <dbReference type="EMBL" id="GHO92130.1"/>
    </source>
</evidence>
<gene>
    <name evidence="8 10" type="primary">rpsT</name>
    <name evidence="10" type="ORF">KSF_021780</name>
</gene>
<evidence type="ECO:0000256" key="4">
    <source>
        <dbReference type="ARBA" id="ARBA00022884"/>
    </source>
</evidence>
<keyword evidence="6 8" id="KW-0687">Ribonucleoprotein</keyword>
<evidence type="ECO:0000256" key="3">
    <source>
        <dbReference type="ARBA" id="ARBA00022730"/>
    </source>
</evidence>
<feature type="region of interest" description="Disordered" evidence="9">
    <location>
        <begin position="69"/>
        <end position="88"/>
    </location>
</feature>
<evidence type="ECO:0000256" key="9">
    <source>
        <dbReference type="SAM" id="MobiDB-lite"/>
    </source>
</evidence>
<dbReference type="GO" id="GO:0006412">
    <property type="term" value="P:translation"/>
    <property type="evidence" value="ECO:0007669"/>
    <property type="project" value="UniProtKB-UniRule"/>
</dbReference>
<reference evidence="10" key="1">
    <citation type="submission" date="2020-10" db="EMBL/GenBank/DDBJ databases">
        <title>Taxonomic study of unclassified bacteria belonging to the class Ktedonobacteria.</title>
        <authorList>
            <person name="Yabe S."/>
            <person name="Wang C.M."/>
            <person name="Zheng Y."/>
            <person name="Sakai Y."/>
            <person name="Cavaletti L."/>
            <person name="Monciardini P."/>
            <person name="Donadio S."/>
        </authorList>
    </citation>
    <scope>NUCLEOTIDE SEQUENCE</scope>
    <source>
        <strain evidence="10">ID150040</strain>
    </source>
</reference>
<comment type="similarity">
    <text evidence="2 8">Belongs to the bacterial ribosomal protein bS20 family.</text>
</comment>
<feature type="region of interest" description="Disordered" evidence="9">
    <location>
        <begin position="1"/>
        <end position="25"/>
    </location>
</feature>
<dbReference type="HAMAP" id="MF_00500">
    <property type="entry name" value="Ribosomal_bS20"/>
    <property type="match status" value="1"/>
</dbReference>